<reference evidence="2" key="1">
    <citation type="submission" date="2025-08" db="UniProtKB">
        <authorList>
            <consortium name="Ensembl"/>
        </authorList>
    </citation>
    <scope>IDENTIFICATION</scope>
</reference>
<dbReference type="AlphaFoldDB" id="A0A8C9L6S3"/>
<evidence type="ECO:0000256" key="1">
    <source>
        <dbReference type="SAM" id="MobiDB-lite"/>
    </source>
</evidence>
<dbReference type="Ensembl" id="ENSSCAT00000003041.1">
    <property type="protein sequence ID" value="ENSSCAP00000002562.1"/>
    <property type="gene ID" value="ENSSCAG00000002235.1"/>
</dbReference>
<sequence>MALKLGFGTEICQNTGSEGMPRAPLGAKDKAQIPEQITGSKEQGDEEEEEERGLDKRTPAQVALEKTQEKQQMEGDPEESAENPQAASGGVELGCSDRALRHPKVSWTQ</sequence>
<feature type="region of interest" description="Disordered" evidence="1">
    <location>
        <begin position="1"/>
        <end position="109"/>
    </location>
</feature>
<name>A0A8C9L6S3_SERCA</name>
<reference evidence="2" key="2">
    <citation type="submission" date="2025-09" db="UniProtKB">
        <authorList>
            <consortium name="Ensembl"/>
        </authorList>
    </citation>
    <scope>IDENTIFICATION</scope>
</reference>
<evidence type="ECO:0000313" key="3">
    <source>
        <dbReference type="Proteomes" id="UP000694409"/>
    </source>
</evidence>
<accession>A0A8C9L6S3</accession>
<organism evidence="2 3">
    <name type="scientific">Serinus canaria</name>
    <name type="common">Island canary</name>
    <name type="synonym">Fringilla canaria</name>
    <dbReference type="NCBI Taxonomy" id="9135"/>
    <lineage>
        <taxon>Eukaryota</taxon>
        <taxon>Metazoa</taxon>
        <taxon>Chordata</taxon>
        <taxon>Craniata</taxon>
        <taxon>Vertebrata</taxon>
        <taxon>Euteleostomi</taxon>
        <taxon>Archelosauria</taxon>
        <taxon>Archosauria</taxon>
        <taxon>Dinosauria</taxon>
        <taxon>Saurischia</taxon>
        <taxon>Theropoda</taxon>
        <taxon>Coelurosauria</taxon>
        <taxon>Aves</taxon>
        <taxon>Neognathae</taxon>
        <taxon>Neoaves</taxon>
        <taxon>Telluraves</taxon>
        <taxon>Australaves</taxon>
        <taxon>Passeriformes</taxon>
        <taxon>Passeroidea</taxon>
        <taxon>Fringillidae</taxon>
        <taxon>Carduelinae</taxon>
        <taxon>Serinus</taxon>
    </lineage>
</organism>
<protein>
    <submittedName>
        <fullName evidence="2">Uncharacterized protein</fullName>
    </submittedName>
</protein>
<evidence type="ECO:0000313" key="2">
    <source>
        <dbReference type="Ensembl" id="ENSSCAP00000002562.1"/>
    </source>
</evidence>
<keyword evidence="3" id="KW-1185">Reference proteome</keyword>
<proteinExistence type="predicted"/>
<dbReference type="Proteomes" id="UP000694409">
    <property type="component" value="Unassembled WGS sequence"/>
</dbReference>